<organism evidence="7 8">
    <name type="scientific">Maribacter sedimenticola</name>
    <dbReference type="NCBI Taxonomy" id="228956"/>
    <lineage>
        <taxon>Bacteria</taxon>
        <taxon>Pseudomonadati</taxon>
        <taxon>Bacteroidota</taxon>
        <taxon>Flavobacteriia</taxon>
        <taxon>Flavobacteriales</taxon>
        <taxon>Flavobacteriaceae</taxon>
        <taxon>Maribacter</taxon>
    </lineage>
</organism>
<accession>A0ABY1SJW9</accession>
<protein>
    <submittedName>
        <fullName evidence="7">Membrane protein involved in the export of O-antigen and teichoic acid</fullName>
    </submittedName>
</protein>
<keyword evidence="4 6" id="KW-1133">Transmembrane helix</keyword>
<dbReference type="Pfam" id="PF01943">
    <property type="entry name" value="Polysacc_synt"/>
    <property type="match status" value="1"/>
</dbReference>
<feature type="transmembrane region" description="Helical" evidence="6">
    <location>
        <begin position="377"/>
        <end position="394"/>
    </location>
</feature>
<feature type="transmembrane region" description="Helical" evidence="6">
    <location>
        <begin position="400"/>
        <end position="421"/>
    </location>
</feature>
<reference evidence="7 8" key="1">
    <citation type="submission" date="2017-06" db="EMBL/GenBank/DDBJ databases">
        <authorList>
            <person name="Varghese N."/>
            <person name="Submissions S."/>
        </authorList>
    </citation>
    <scope>NUCLEOTIDE SEQUENCE [LARGE SCALE GENOMIC DNA]</scope>
    <source>
        <strain evidence="7 8">DSM 19840</strain>
    </source>
</reference>
<feature type="transmembrane region" description="Helical" evidence="6">
    <location>
        <begin position="226"/>
        <end position="244"/>
    </location>
</feature>
<evidence type="ECO:0000256" key="6">
    <source>
        <dbReference type="SAM" id="Phobius"/>
    </source>
</evidence>
<comment type="caution">
    <text evidence="7">The sequence shown here is derived from an EMBL/GenBank/DDBJ whole genome shotgun (WGS) entry which is preliminary data.</text>
</comment>
<proteinExistence type="predicted"/>
<keyword evidence="2" id="KW-1003">Cell membrane</keyword>
<dbReference type="PANTHER" id="PTHR30250">
    <property type="entry name" value="PST FAMILY PREDICTED COLANIC ACID TRANSPORTER"/>
    <property type="match status" value="1"/>
</dbReference>
<keyword evidence="3 6" id="KW-0812">Transmembrane</keyword>
<keyword evidence="8" id="KW-1185">Reference proteome</keyword>
<dbReference type="InterPro" id="IPR050833">
    <property type="entry name" value="Poly_Biosynth_Transport"/>
</dbReference>
<feature type="transmembrane region" description="Helical" evidence="6">
    <location>
        <begin position="156"/>
        <end position="177"/>
    </location>
</feature>
<dbReference type="RefSeq" id="WP_089261675.1">
    <property type="nucleotide sequence ID" value="NZ_FZNV01000005.1"/>
</dbReference>
<keyword evidence="5 6" id="KW-0472">Membrane</keyword>
<evidence type="ECO:0000313" key="8">
    <source>
        <dbReference type="Proteomes" id="UP000198337"/>
    </source>
</evidence>
<evidence type="ECO:0000256" key="2">
    <source>
        <dbReference type="ARBA" id="ARBA00022475"/>
    </source>
</evidence>
<dbReference type="Proteomes" id="UP000198337">
    <property type="component" value="Unassembled WGS sequence"/>
</dbReference>
<feature type="transmembrane region" description="Helical" evidence="6">
    <location>
        <begin position="86"/>
        <end position="107"/>
    </location>
</feature>
<feature type="transmembrane region" description="Helical" evidence="6">
    <location>
        <begin position="183"/>
        <end position="205"/>
    </location>
</feature>
<dbReference type="PANTHER" id="PTHR30250:SF26">
    <property type="entry name" value="PSMA PROTEIN"/>
    <property type="match status" value="1"/>
</dbReference>
<feature type="transmembrane region" description="Helical" evidence="6">
    <location>
        <begin position="313"/>
        <end position="336"/>
    </location>
</feature>
<evidence type="ECO:0000256" key="5">
    <source>
        <dbReference type="ARBA" id="ARBA00023136"/>
    </source>
</evidence>
<evidence type="ECO:0000256" key="1">
    <source>
        <dbReference type="ARBA" id="ARBA00004651"/>
    </source>
</evidence>
<feature type="transmembrane region" description="Helical" evidence="6">
    <location>
        <begin position="127"/>
        <end position="149"/>
    </location>
</feature>
<feature type="transmembrane region" description="Helical" evidence="6">
    <location>
        <begin position="12"/>
        <end position="30"/>
    </location>
</feature>
<evidence type="ECO:0000313" key="7">
    <source>
        <dbReference type="EMBL" id="SNR66993.1"/>
    </source>
</evidence>
<evidence type="ECO:0000256" key="3">
    <source>
        <dbReference type="ARBA" id="ARBA00022692"/>
    </source>
</evidence>
<gene>
    <name evidence="7" type="ORF">SAMN04488009_3082</name>
</gene>
<evidence type="ECO:0000256" key="4">
    <source>
        <dbReference type="ARBA" id="ARBA00022989"/>
    </source>
</evidence>
<sequence length="510" mass="57984">MAINQLKAGALLSYLVLGVSNIVGLLYTPYMLRMMGKSEYGLYALVGSVIAYLTILDFGFGNAIIRYTAKFRAEGKLEEQNSMFGLFIILYSIIGLLSFLIGLVLYFNVEYLFGETMSLDELGKAKIMMLLMVFNIAFTFPLSIFGSIISAYENFVFVKVVALSRIILNTLIMILLLEIGYRAIGMVVLATILNLLTLAINFWYCKSKIKIKVSFKNMQLGLLKEISIYSFYIFLIIIIDKVYWSTGQFILGMYIGTAAVAVFAVAIQFQGMFMGMSLAISGVFLPKVTRMITKLNNEVEISNLFIRTGRIQFIIIAFILSGFLLFGKQFIVLWAGPDYREAYSITVLFFIALSIPLIQTLGMTILQARNQMKFRSWLYFFMAIVSLIMQFILVKKYGGIGVAYAISGALILGNVFIMNIYYHKKQALNMIKFWTEILKMAVVPFVIAVITHLSLMNFNLNTPVKLFYGIVIYSVIYLPLFWFISMNSYERELILNPIRRLTLKKINTKN</sequence>
<name>A0ABY1SJW9_9FLAO</name>
<dbReference type="EMBL" id="FZNV01000005">
    <property type="protein sequence ID" value="SNR66993.1"/>
    <property type="molecule type" value="Genomic_DNA"/>
</dbReference>
<feature type="transmembrane region" description="Helical" evidence="6">
    <location>
        <begin position="342"/>
        <end position="365"/>
    </location>
</feature>
<feature type="transmembrane region" description="Helical" evidence="6">
    <location>
        <begin position="466"/>
        <end position="484"/>
    </location>
</feature>
<dbReference type="InterPro" id="IPR002797">
    <property type="entry name" value="Polysacc_synth"/>
</dbReference>
<feature type="transmembrane region" description="Helical" evidence="6">
    <location>
        <begin position="42"/>
        <end position="65"/>
    </location>
</feature>
<feature type="transmembrane region" description="Helical" evidence="6">
    <location>
        <begin position="433"/>
        <end position="454"/>
    </location>
</feature>
<comment type="subcellular location">
    <subcellularLocation>
        <location evidence="1">Cell membrane</location>
        <topology evidence="1">Multi-pass membrane protein</topology>
    </subcellularLocation>
</comment>